<evidence type="ECO:0000256" key="5">
    <source>
        <dbReference type="ARBA" id="ARBA00022679"/>
    </source>
</evidence>
<comment type="similarity">
    <text evidence="1">Belongs to the glycosyltransferase group 1 family. Glycosyltransferase 4 subfamily.</text>
</comment>
<sequence>MALPKELPVEKEASDFLSATTETLEAYAAFAGEEIIADLLRLGEELRGVRFQQVNSTRLGGGVAEMLRSLIPLERALGLDVSWEVITGDLAFFNFTKQLHNFLQGRPGTIDILGVKAYWETNRANYRLLDERADVVLIHDPQPAGLIAFVPPEVRRRQKWLWRCHIQIDKEGCLMVDFLKPLVELYDAAIFSAMSYIPNWQVQSFIILPYIDPLSEKNRELSETEIRQVLDKYGLADPTQKPLILLVSRFDLFKGHWYALEAFKEVRRQKECQLLFVGGTASDDPENERIFAALAEEVKKVPDVCLLNLPPDSHREINALQRAATVILQPSTKEGFGLTVTEGMWKEKPVVATNVGGIPAQIADGYNGFLVAPGEAGIREMAARILYLLEHPVQAQVMGRRARETVRERFLITRGLWDELMLVKNLLR</sequence>
<dbReference type="EMBL" id="RKRE01000001">
    <property type="protein sequence ID" value="RPF49339.1"/>
    <property type="molecule type" value="Genomic_DNA"/>
</dbReference>
<evidence type="ECO:0000259" key="7">
    <source>
        <dbReference type="Pfam" id="PF00534"/>
    </source>
</evidence>
<dbReference type="Proteomes" id="UP000282654">
    <property type="component" value="Unassembled WGS sequence"/>
</dbReference>
<feature type="domain" description="Trehalose synthase N-terminal" evidence="8">
    <location>
        <begin position="53"/>
        <end position="197"/>
    </location>
</feature>
<evidence type="ECO:0000256" key="2">
    <source>
        <dbReference type="ARBA" id="ARBA00011738"/>
    </source>
</evidence>
<dbReference type="Pfam" id="PF00534">
    <property type="entry name" value="Glycos_transf_1"/>
    <property type="match status" value="1"/>
</dbReference>
<name>A0A3N5AWE6_9THEO</name>
<dbReference type="InterPro" id="IPR049438">
    <property type="entry name" value="TreT_GT1"/>
</dbReference>
<protein>
    <submittedName>
        <fullName evidence="9">Trehalose synthase</fullName>
    </submittedName>
</protein>
<dbReference type="Pfam" id="PF21269">
    <property type="entry name" value="TreT_GT1"/>
    <property type="match status" value="1"/>
</dbReference>
<evidence type="ECO:0000313" key="10">
    <source>
        <dbReference type="Proteomes" id="UP000282654"/>
    </source>
</evidence>
<dbReference type="PANTHER" id="PTHR47779:SF1">
    <property type="entry name" value="SYNTHASE (CCG-9), PUTATIVE (AFU_ORTHOLOGUE AFUA_3G12100)-RELATED"/>
    <property type="match status" value="1"/>
</dbReference>
<evidence type="ECO:0000313" key="9">
    <source>
        <dbReference type="EMBL" id="RPF49339.1"/>
    </source>
</evidence>
<dbReference type="Gene3D" id="3.40.50.2000">
    <property type="entry name" value="Glycogen Phosphorylase B"/>
    <property type="match status" value="2"/>
</dbReference>
<evidence type="ECO:0000256" key="1">
    <source>
        <dbReference type="ARBA" id="ARBA00009481"/>
    </source>
</evidence>
<organism evidence="9 10">
    <name type="scientific">Thermodesulfitimonas autotrophica</name>
    <dbReference type="NCBI Taxonomy" id="1894989"/>
    <lineage>
        <taxon>Bacteria</taxon>
        <taxon>Bacillati</taxon>
        <taxon>Bacillota</taxon>
        <taxon>Clostridia</taxon>
        <taxon>Thermoanaerobacterales</taxon>
        <taxon>Thermoanaerobacteraceae</taxon>
        <taxon>Thermodesulfitimonas</taxon>
    </lineage>
</organism>
<dbReference type="GO" id="GO:0006006">
    <property type="term" value="P:glucose metabolic process"/>
    <property type="evidence" value="ECO:0007669"/>
    <property type="project" value="UniProtKB-KW"/>
</dbReference>
<keyword evidence="10" id="KW-1185">Reference proteome</keyword>
<dbReference type="InterPro" id="IPR052078">
    <property type="entry name" value="Trehalose_Metab_GTase"/>
</dbReference>
<proteinExistence type="inferred from homology"/>
<dbReference type="SUPFAM" id="SSF53756">
    <property type="entry name" value="UDP-Glycosyltransferase/glycogen phosphorylase"/>
    <property type="match status" value="1"/>
</dbReference>
<evidence type="ECO:0000259" key="8">
    <source>
        <dbReference type="Pfam" id="PF21269"/>
    </source>
</evidence>
<dbReference type="GO" id="GO:0016757">
    <property type="term" value="F:glycosyltransferase activity"/>
    <property type="evidence" value="ECO:0007669"/>
    <property type="project" value="UniProtKB-KW"/>
</dbReference>
<dbReference type="OrthoDB" id="9813638at2"/>
<evidence type="ECO:0000256" key="3">
    <source>
        <dbReference type="ARBA" id="ARBA00022526"/>
    </source>
</evidence>
<dbReference type="RefSeq" id="WP_123926591.1">
    <property type="nucleotide sequence ID" value="NZ_RKRE01000001.1"/>
</dbReference>
<dbReference type="PANTHER" id="PTHR47779">
    <property type="entry name" value="SYNTHASE (CCG-9), PUTATIVE (AFU_ORTHOLOGUE AFUA_3G12100)-RELATED"/>
    <property type="match status" value="1"/>
</dbReference>
<reference evidence="9 10" key="1">
    <citation type="submission" date="2018-11" db="EMBL/GenBank/DDBJ databases">
        <title>Genomic Encyclopedia of Type Strains, Phase IV (KMG-IV): sequencing the most valuable type-strain genomes for metagenomic binning, comparative biology and taxonomic classification.</title>
        <authorList>
            <person name="Goeker M."/>
        </authorList>
    </citation>
    <scope>NUCLEOTIDE SEQUENCE [LARGE SCALE GENOMIC DNA]</scope>
    <source>
        <strain evidence="9 10">DSM 102936</strain>
    </source>
</reference>
<comment type="caution">
    <text evidence="9">The sequence shown here is derived from an EMBL/GenBank/DDBJ whole genome shotgun (WGS) entry which is preliminary data.</text>
</comment>
<keyword evidence="5" id="KW-0808">Transferase</keyword>
<feature type="domain" description="Glycosyl transferase family 1" evidence="7">
    <location>
        <begin position="237"/>
        <end position="404"/>
    </location>
</feature>
<keyword evidence="6" id="KW-0119">Carbohydrate metabolism</keyword>
<accession>A0A3N5AWE6</accession>
<comment type="subunit">
    <text evidence="2">Homodimer.</text>
</comment>
<evidence type="ECO:0000256" key="4">
    <source>
        <dbReference type="ARBA" id="ARBA00022676"/>
    </source>
</evidence>
<gene>
    <name evidence="9" type="ORF">EDD75_0147</name>
</gene>
<dbReference type="InterPro" id="IPR001296">
    <property type="entry name" value="Glyco_trans_1"/>
</dbReference>
<evidence type="ECO:0000256" key="6">
    <source>
        <dbReference type="ARBA" id="ARBA00023277"/>
    </source>
</evidence>
<keyword evidence="3" id="KW-0313">Glucose metabolism</keyword>
<keyword evidence="4" id="KW-0328">Glycosyltransferase</keyword>
<dbReference type="AlphaFoldDB" id="A0A3N5AWE6"/>